<feature type="domain" description="Sulfatase-modifying factor enzyme-like" evidence="1">
    <location>
        <begin position="48"/>
        <end position="284"/>
    </location>
</feature>
<organism evidence="2">
    <name type="scientific">marine metagenome</name>
    <dbReference type="NCBI Taxonomy" id="408172"/>
    <lineage>
        <taxon>unclassified sequences</taxon>
        <taxon>metagenomes</taxon>
        <taxon>ecological metagenomes</taxon>
    </lineage>
</organism>
<dbReference type="PANTHER" id="PTHR23150">
    <property type="entry name" value="SULFATASE MODIFYING FACTOR 1, 2"/>
    <property type="match status" value="1"/>
</dbReference>
<dbReference type="InterPro" id="IPR051043">
    <property type="entry name" value="Sulfatase_Mod_Factor_Kinase"/>
</dbReference>
<proteinExistence type="predicted"/>
<accession>A0A381U272</accession>
<name>A0A381U272_9ZZZZ</name>
<dbReference type="InterPro" id="IPR005532">
    <property type="entry name" value="SUMF_dom"/>
</dbReference>
<dbReference type="InterPro" id="IPR042095">
    <property type="entry name" value="SUMF_sf"/>
</dbReference>
<dbReference type="InterPro" id="IPR016187">
    <property type="entry name" value="CTDL_fold"/>
</dbReference>
<evidence type="ECO:0000313" key="2">
    <source>
        <dbReference type="EMBL" id="SVA20563.1"/>
    </source>
</evidence>
<protein>
    <recommendedName>
        <fullName evidence="1">Sulfatase-modifying factor enzyme-like domain-containing protein</fullName>
    </recommendedName>
</protein>
<dbReference type="Pfam" id="PF03781">
    <property type="entry name" value="FGE-sulfatase"/>
    <property type="match status" value="1"/>
</dbReference>
<dbReference type="Gene3D" id="3.90.1580.10">
    <property type="entry name" value="paralog of FGE (formylglycine-generating enzyme)"/>
    <property type="match status" value="1"/>
</dbReference>
<sequence>MDLTWWTKLAFLFFYIATLFLFACGDSFDRKTKNSALPLVKISPIDGKEMVLIPPGEFIMGTNKTDDEKTHLKIGSVKPLFLDQHPIRKIFLDSYYIDKYEVTNEEYKQFLDSSGYDELPGHWDNGTYAEGTGRYPVTHVTWREALTYALWAQKTLPTEAQWEKAARGVDGRVYPWGDVYEKGKSNMDIDGARGLVEVGTYPDDISPYKVYDLGGNVMEWTMDWYLAYPGSTYKNPRYGKILKVLRGNAFQKAGHYFLDAYRYSFSRTEADPNDYFENVGFRCVALVAFPSKFSLE</sequence>
<dbReference type="EMBL" id="UINC01005320">
    <property type="protein sequence ID" value="SVA20563.1"/>
    <property type="molecule type" value="Genomic_DNA"/>
</dbReference>
<dbReference type="PANTHER" id="PTHR23150:SF19">
    <property type="entry name" value="FORMYLGLYCINE-GENERATING ENZYME"/>
    <property type="match status" value="1"/>
</dbReference>
<evidence type="ECO:0000259" key="1">
    <source>
        <dbReference type="Pfam" id="PF03781"/>
    </source>
</evidence>
<gene>
    <name evidence="2" type="ORF">METZ01_LOCUS73417</name>
</gene>
<dbReference type="AlphaFoldDB" id="A0A381U272"/>
<dbReference type="SUPFAM" id="SSF56436">
    <property type="entry name" value="C-type lectin-like"/>
    <property type="match status" value="1"/>
</dbReference>
<dbReference type="GO" id="GO:0120147">
    <property type="term" value="F:formylglycine-generating oxidase activity"/>
    <property type="evidence" value="ECO:0007669"/>
    <property type="project" value="TreeGrafter"/>
</dbReference>
<reference evidence="2" key="1">
    <citation type="submission" date="2018-05" db="EMBL/GenBank/DDBJ databases">
        <authorList>
            <person name="Lanie J.A."/>
            <person name="Ng W.-L."/>
            <person name="Kazmierczak K.M."/>
            <person name="Andrzejewski T.M."/>
            <person name="Davidsen T.M."/>
            <person name="Wayne K.J."/>
            <person name="Tettelin H."/>
            <person name="Glass J.I."/>
            <person name="Rusch D."/>
            <person name="Podicherti R."/>
            <person name="Tsui H.-C.T."/>
            <person name="Winkler M.E."/>
        </authorList>
    </citation>
    <scope>NUCLEOTIDE SEQUENCE</scope>
</reference>